<evidence type="ECO:0000313" key="2">
    <source>
        <dbReference type="Proteomes" id="UP001177021"/>
    </source>
</evidence>
<proteinExistence type="predicted"/>
<accession>A0ACB0MFB3</accession>
<name>A0ACB0MFB3_TRIPR</name>
<dbReference type="EMBL" id="CASHSV030000823">
    <property type="protein sequence ID" value="CAJ2679456.1"/>
    <property type="molecule type" value="Genomic_DNA"/>
</dbReference>
<keyword evidence="2" id="KW-1185">Reference proteome</keyword>
<dbReference type="Proteomes" id="UP001177021">
    <property type="component" value="Unassembled WGS sequence"/>
</dbReference>
<gene>
    <name evidence="1" type="ORF">MILVUS5_LOCUS41549</name>
</gene>
<evidence type="ECO:0000313" key="1">
    <source>
        <dbReference type="EMBL" id="CAJ2679456.1"/>
    </source>
</evidence>
<protein>
    <submittedName>
        <fullName evidence="1">Uncharacterized protein</fullName>
    </submittedName>
</protein>
<reference evidence="1" key="1">
    <citation type="submission" date="2023-10" db="EMBL/GenBank/DDBJ databases">
        <authorList>
            <person name="Rodriguez Cubillos JULIANA M."/>
            <person name="De Vega J."/>
        </authorList>
    </citation>
    <scope>NUCLEOTIDE SEQUENCE</scope>
</reference>
<organism evidence="1 2">
    <name type="scientific">Trifolium pratense</name>
    <name type="common">Red clover</name>
    <dbReference type="NCBI Taxonomy" id="57577"/>
    <lineage>
        <taxon>Eukaryota</taxon>
        <taxon>Viridiplantae</taxon>
        <taxon>Streptophyta</taxon>
        <taxon>Embryophyta</taxon>
        <taxon>Tracheophyta</taxon>
        <taxon>Spermatophyta</taxon>
        <taxon>Magnoliopsida</taxon>
        <taxon>eudicotyledons</taxon>
        <taxon>Gunneridae</taxon>
        <taxon>Pentapetalae</taxon>
        <taxon>rosids</taxon>
        <taxon>fabids</taxon>
        <taxon>Fabales</taxon>
        <taxon>Fabaceae</taxon>
        <taxon>Papilionoideae</taxon>
        <taxon>50 kb inversion clade</taxon>
        <taxon>NPAAA clade</taxon>
        <taxon>Hologalegina</taxon>
        <taxon>IRL clade</taxon>
        <taxon>Trifolieae</taxon>
        <taxon>Trifolium</taxon>
    </lineage>
</organism>
<comment type="caution">
    <text evidence="1">The sequence shown here is derived from an EMBL/GenBank/DDBJ whole genome shotgun (WGS) entry which is preliminary data.</text>
</comment>
<sequence length="87" mass="8909">MSGGFGGGSRATTCSLLLYTSFIVFTITLLFTTCNLSTVAVTIVSDPEPICLKRTSSPSSMDASITTSTSSSLDSSVISSIPSTTTV</sequence>